<dbReference type="HOGENOM" id="CLU_111594_0_0_9"/>
<dbReference type="AlphaFoldDB" id="B9DRG2"/>
<feature type="transmembrane region" description="Helical" evidence="1">
    <location>
        <begin position="184"/>
        <end position="201"/>
    </location>
</feature>
<evidence type="ECO:0000313" key="3">
    <source>
        <dbReference type="Proteomes" id="UP000000449"/>
    </source>
</evidence>
<feature type="transmembrane region" description="Helical" evidence="1">
    <location>
        <begin position="7"/>
        <end position="27"/>
    </location>
</feature>
<feature type="transmembrane region" description="Helical" evidence="1">
    <location>
        <begin position="115"/>
        <end position="148"/>
    </location>
</feature>
<keyword evidence="1" id="KW-0812">Transmembrane</keyword>
<evidence type="ECO:0000313" key="2">
    <source>
        <dbReference type="EMBL" id="CAR41215.1"/>
    </source>
</evidence>
<dbReference type="Proteomes" id="UP000000449">
    <property type="component" value="Chromosome"/>
</dbReference>
<accession>B9DRG2</accession>
<proteinExistence type="predicted"/>
<sequence>MILHKFRYRVITTILTWTICFLLLTTYNENKNLDLIHLVINQFLNPLSFSPGQKLHYLTIVMLLGLYFLSFFRTYRVIMETASTIKGMLKYHSNTLFCYQLSLYNILMGFYIRDFIYLIGCIITSLFVIKPTTVTIMGLAYLVCIWFLVDTLTYFWIVYFCNDHLAIILFICLEIIFRYMLMKLFLVVVVVTILCLIILSLKEVTGVRNSKWKHNKR</sequence>
<feature type="transmembrane region" description="Helical" evidence="1">
    <location>
        <begin position="55"/>
        <end position="72"/>
    </location>
</feature>
<gene>
    <name evidence="2" type="ordered locus">SUB0496</name>
</gene>
<keyword evidence="1" id="KW-1133">Transmembrane helix</keyword>
<dbReference type="EMBL" id="AM946015">
    <property type="protein sequence ID" value="CAR41215.1"/>
    <property type="molecule type" value="Genomic_DNA"/>
</dbReference>
<dbReference type="STRING" id="218495.SUB0496"/>
<dbReference type="KEGG" id="sub:SUB0496"/>
<reference evidence="3" key="1">
    <citation type="journal article" date="2009" name="BMC Genomics">
        <title>Evidence for niche adaptation in the genome of the bovine pathogen Streptococcus uberis.</title>
        <authorList>
            <person name="Ward P.N."/>
            <person name="Holden M.T.G."/>
            <person name="Leigh J.A."/>
            <person name="Lennard N."/>
            <person name="Bignell A."/>
            <person name="Barron A."/>
            <person name="Clark L."/>
            <person name="Quail M.A."/>
            <person name="Woodward J."/>
            <person name="Barrell B.G."/>
            <person name="Egan S.A."/>
            <person name="Field T.R."/>
            <person name="Maskell D."/>
            <person name="Kehoe M."/>
            <person name="Dowson C.G."/>
            <person name="Chanter N."/>
            <person name="Whatmore A.M."/>
            <person name="Bentley S.D."/>
            <person name="Parkhill J."/>
        </authorList>
    </citation>
    <scope>NUCLEOTIDE SEQUENCE [LARGE SCALE GENOMIC DNA]</scope>
    <source>
        <strain evidence="3">ATCC BAA-854 / 0140J</strain>
    </source>
</reference>
<name>B9DRG2_STRU0</name>
<feature type="transmembrane region" description="Helical" evidence="1">
    <location>
        <begin position="154"/>
        <end position="177"/>
    </location>
</feature>
<organism evidence="2 3">
    <name type="scientific">Streptococcus uberis (strain ATCC BAA-854 / 0140J)</name>
    <dbReference type="NCBI Taxonomy" id="218495"/>
    <lineage>
        <taxon>Bacteria</taxon>
        <taxon>Bacillati</taxon>
        <taxon>Bacillota</taxon>
        <taxon>Bacilli</taxon>
        <taxon>Lactobacillales</taxon>
        <taxon>Streptococcaceae</taxon>
        <taxon>Streptococcus</taxon>
    </lineage>
</organism>
<keyword evidence="1" id="KW-0472">Membrane</keyword>
<evidence type="ECO:0000256" key="1">
    <source>
        <dbReference type="SAM" id="Phobius"/>
    </source>
</evidence>
<keyword evidence="3" id="KW-1185">Reference proteome</keyword>
<protein>
    <submittedName>
        <fullName evidence="2">Membrane protein</fullName>
    </submittedName>
</protein>